<dbReference type="PANTHER" id="PTHR45637">
    <property type="entry name" value="FLIPPASE KINASE 1-RELATED"/>
    <property type="match status" value="1"/>
</dbReference>
<feature type="domain" description="Protein kinase" evidence="7">
    <location>
        <begin position="1"/>
        <end position="182"/>
    </location>
</feature>
<sequence length="182" mass="21199">MQCVMSEYVKCCWRQLVMVSRMQVQRTMTEREILAFADHPFIVRLYYAFQTKRFLYMVMQLCEGGHLHQTIRAQPHGFLCEDMARFYAAEVLVVLEYLHMMGVLYEGLHELRTAIYIAPEVLASHKGHRFMPPLIPKPIRLTPALTDQLEDPPCACDLVAPDDDQFYSFNFTRTCMGDDLPL</sequence>
<evidence type="ECO:0000313" key="8">
    <source>
        <dbReference type="EMBL" id="RHY17574.1"/>
    </source>
</evidence>
<dbReference type="Proteomes" id="UP000285060">
    <property type="component" value="Unassembled WGS sequence"/>
</dbReference>
<dbReference type="PROSITE" id="PS50011">
    <property type="entry name" value="PROTEIN_KINASE_DOM"/>
    <property type="match status" value="1"/>
</dbReference>
<dbReference type="SUPFAM" id="SSF56112">
    <property type="entry name" value="Protein kinase-like (PK-like)"/>
    <property type="match status" value="1"/>
</dbReference>
<dbReference type="Pfam" id="PF00069">
    <property type="entry name" value="Pkinase"/>
    <property type="match status" value="1"/>
</dbReference>
<proteinExistence type="predicted"/>
<dbReference type="SMART" id="SM00220">
    <property type="entry name" value="S_TKc"/>
    <property type="match status" value="1"/>
</dbReference>
<reference evidence="8 9" key="1">
    <citation type="submission" date="2018-08" db="EMBL/GenBank/DDBJ databases">
        <title>Aphanomyces genome sequencing and annotation.</title>
        <authorList>
            <person name="Minardi D."/>
            <person name="Oidtmann B."/>
            <person name="Van Der Giezen M."/>
            <person name="Studholme D.J."/>
        </authorList>
    </citation>
    <scope>NUCLEOTIDE SEQUENCE [LARGE SCALE GENOMIC DNA]</scope>
    <source>
        <strain evidence="8 9">NJM0002</strain>
    </source>
</reference>
<keyword evidence="4" id="KW-0547">Nucleotide-binding</keyword>
<dbReference type="InterPro" id="IPR011009">
    <property type="entry name" value="Kinase-like_dom_sf"/>
</dbReference>
<evidence type="ECO:0000256" key="4">
    <source>
        <dbReference type="ARBA" id="ARBA00022741"/>
    </source>
</evidence>
<dbReference type="EMBL" id="QUSY01003422">
    <property type="protein sequence ID" value="RHY17574.1"/>
    <property type="molecule type" value="Genomic_DNA"/>
</dbReference>
<name>A0A418AFL8_9STRA</name>
<keyword evidence="3" id="KW-0808">Transferase</keyword>
<dbReference type="InterPro" id="IPR000719">
    <property type="entry name" value="Prot_kinase_dom"/>
</dbReference>
<evidence type="ECO:0000256" key="5">
    <source>
        <dbReference type="ARBA" id="ARBA00022777"/>
    </source>
</evidence>
<keyword evidence="5" id="KW-0418">Kinase</keyword>
<dbReference type="EC" id="2.7.11.1" evidence="1"/>
<accession>A0A418AFL8</accession>
<dbReference type="GO" id="GO:0004674">
    <property type="term" value="F:protein serine/threonine kinase activity"/>
    <property type="evidence" value="ECO:0007669"/>
    <property type="project" value="UniProtKB-KW"/>
</dbReference>
<dbReference type="Gene3D" id="3.30.200.20">
    <property type="entry name" value="Phosphorylase Kinase, domain 1"/>
    <property type="match status" value="1"/>
</dbReference>
<organism evidence="8 9">
    <name type="scientific">Aphanomyces invadans</name>
    <dbReference type="NCBI Taxonomy" id="157072"/>
    <lineage>
        <taxon>Eukaryota</taxon>
        <taxon>Sar</taxon>
        <taxon>Stramenopiles</taxon>
        <taxon>Oomycota</taxon>
        <taxon>Saprolegniomycetes</taxon>
        <taxon>Saprolegniales</taxon>
        <taxon>Verrucalvaceae</taxon>
        <taxon>Aphanomyces</taxon>
    </lineage>
</organism>
<dbReference type="Gene3D" id="1.10.510.10">
    <property type="entry name" value="Transferase(Phosphotransferase) domain 1"/>
    <property type="match status" value="1"/>
</dbReference>
<dbReference type="GO" id="GO:0005524">
    <property type="term" value="F:ATP binding"/>
    <property type="evidence" value="ECO:0007669"/>
    <property type="project" value="UniProtKB-KW"/>
</dbReference>
<evidence type="ECO:0000259" key="7">
    <source>
        <dbReference type="PROSITE" id="PS50011"/>
    </source>
</evidence>
<evidence type="ECO:0000256" key="3">
    <source>
        <dbReference type="ARBA" id="ARBA00022679"/>
    </source>
</evidence>
<protein>
    <recommendedName>
        <fullName evidence="1">non-specific serine/threonine protein kinase</fullName>
        <ecNumber evidence="1">2.7.11.1</ecNumber>
    </recommendedName>
</protein>
<dbReference type="VEuPathDB" id="FungiDB:H310_14856"/>
<comment type="caution">
    <text evidence="8">The sequence shown here is derived from an EMBL/GenBank/DDBJ whole genome shotgun (WGS) entry which is preliminary data.</text>
</comment>
<gene>
    <name evidence="8" type="ORF">DYB32_010494</name>
</gene>
<keyword evidence="9" id="KW-1185">Reference proteome</keyword>
<evidence type="ECO:0000256" key="6">
    <source>
        <dbReference type="ARBA" id="ARBA00022840"/>
    </source>
</evidence>
<keyword evidence="6" id="KW-0067">ATP-binding</keyword>
<evidence type="ECO:0000256" key="2">
    <source>
        <dbReference type="ARBA" id="ARBA00022527"/>
    </source>
</evidence>
<evidence type="ECO:0000256" key="1">
    <source>
        <dbReference type="ARBA" id="ARBA00012513"/>
    </source>
</evidence>
<keyword evidence="2" id="KW-0723">Serine/threonine-protein kinase</keyword>
<evidence type="ECO:0000313" key="9">
    <source>
        <dbReference type="Proteomes" id="UP000285060"/>
    </source>
</evidence>
<dbReference type="AlphaFoldDB" id="A0A418AFL8"/>